<name>A0AAV4PDI2_CAEEX</name>
<reference evidence="1 2" key="1">
    <citation type="submission" date="2021-06" db="EMBL/GenBank/DDBJ databases">
        <title>Caerostris extrusa draft genome.</title>
        <authorList>
            <person name="Kono N."/>
            <person name="Arakawa K."/>
        </authorList>
    </citation>
    <scope>NUCLEOTIDE SEQUENCE [LARGE SCALE GENOMIC DNA]</scope>
</reference>
<sequence>FLGFRFVEGAAALYFKGSASHLAVEKRKAFFLLHLGCGIVDMGVILFENAPSLFLCLLPAESRMGHGHATVNARN</sequence>
<dbReference type="EMBL" id="BPLR01004328">
    <property type="protein sequence ID" value="GIX94040.1"/>
    <property type="molecule type" value="Genomic_DNA"/>
</dbReference>
<feature type="non-terminal residue" evidence="1">
    <location>
        <position position="1"/>
    </location>
</feature>
<keyword evidence="2" id="KW-1185">Reference proteome</keyword>
<organism evidence="1 2">
    <name type="scientific">Caerostris extrusa</name>
    <name type="common">Bark spider</name>
    <name type="synonym">Caerostris bankana</name>
    <dbReference type="NCBI Taxonomy" id="172846"/>
    <lineage>
        <taxon>Eukaryota</taxon>
        <taxon>Metazoa</taxon>
        <taxon>Ecdysozoa</taxon>
        <taxon>Arthropoda</taxon>
        <taxon>Chelicerata</taxon>
        <taxon>Arachnida</taxon>
        <taxon>Araneae</taxon>
        <taxon>Araneomorphae</taxon>
        <taxon>Entelegynae</taxon>
        <taxon>Araneoidea</taxon>
        <taxon>Araneidae</taxon>
        <taxon>Caerostris</taxon>
    </lineage>
</organism>
<comment type="caution">
    <text evidence="1">The sequence shown here is derived from an EMBL/GenBank/DDBJ whole genome shotgun (WGS) entry which is preliminary data.</text>
</comment>
<dbReference type="AlphaFoldDB" id="A0AAV4PDI2"/>
<gene>
    <name evidence="1" type="ORF">CEXT_275921</name>
</gene>
<accession>A0AAV4PDI2</accession>
<proteinExistence type="predicted"/>
<dbReference type="Proteomes" id="UP001054945">
    <property type="component" value="Unassembled WGS sequence"/>
</dbReference>
<protein>
    <submittedName>
        <fullName evidence="1">Uncharacterized protein</fullName>
    </submittedName>
</protein>
<evidence type="ECO:0000313" key="2">
    <source>
        <dbReference type="Proteomes" id="UP001054945"/>
    </source>
</evidence>
<evidence type="ECO:0000313" key="1">
    <source>
        <dbReference type="EMBL" id="GIX94040.1"/>
    </source>
</evidence>